<proteinExistence type="predicted"/>
<evidence type="ECO:0000313" key="2">
    <source>
        <dbReference type="Proteomes" id="UP000006671"/>
    </source>
</evidence>
<dbReference type="KEGG" id="ngr:NAEGRDRAFT_62269"/>
<dbReference type="Proteomes" id="UP000006671">
    <property type="component" value="Unassembled WGS sequence"/>
</dbReference>
<dbReference type="EMBL" id="GG738847">
    <property type="protein sequence ID" value="EFC49706.1"/>
    <property type="molecule type" value="Genomic_DNA"/>
</dbReference>
<dbReference type="AlphaFoldDB" id="D2V0E7"/>
<dbReference type="InParanoid" id="D2V0E7"/>
<evidence type="ECO:0000313" key="1">
    <source>
        <dbReference type="EMBL" id="EFC49706.1"/>
    </source>
</evidence>
<reference evidence="1 2" key="1">
    <citation type="journal article" date="2010" name="Cell">
        <title>The genome of Naegleria gruberi illuminates early eukaryotic versatility.</title>
        <authorList>
            <person name="Fritz-Laylin L.K."/>
            <person name="Prochnik S.E."/>
            <person name="Ginger M.L."/>
            <person name="Dacks J.B."/>
            <person name="Carpenter M.L."/>
            <person name="Field M.C."/>
            <person name="Kuo A."/>
            <person name="Paredez A."/>
            <person name="Chapman J."/>
            <person name="Pham J."/>
            <person name="Shu S."/>
            <person name="Neupane R."/>
            <person name="Cipriano M."/>
            <person name="Mancuso J."/>
            <person name="Tu H."/>
            <person name="Salamov A."/>
            <person name="Lindquist E."/>
            <person name="Shapiro H."/>
            <person name="Lucas S."/>
            <person name="Grigoriev I.V."/>
            <person name="Cande W.Z."/>
            <person name="Fulton C."/>
            <person name="Rokhsar D.S."/>
            <person name="Dawson S.C."/>
        </authorList>
    </citation>
    <scope>NUCLEOTIDE SEQUENCE [LARGE SCALE GENOMIC DNA]</scope>
    <source>
        <strain evidence="1 2">NEG-M</strain>
    </source>
</reference>
<accession>D2V0E7</accession>
<sequence length="673" mass="77115">MGYNLYEAIGRGYMTGNSEKFDTSAYYCNLILPCSSTLDNHFHHPNVGYGDTSLDAADFSHLREIIGIDNTTLGILQVDGMDLFSSLSINRKSGLLIGAIQGPIPITQSHTINDNIIQNNFLAEKVIQTLYIEGKLRIPGNFKFCKSETSEDLQHVITKFKDVYTNQITCTVSDAGGANWQTSEYPHHFCYSHLFVSWANKKSTTVNGASSSFFYTIDDSLHNLSLTFLCSNPNQTSIPNLTINNRSIENVFFISIEESLLQKFELKTLDEIYQTNPSYWCKIIRRSAFINYDDQSEDVLRQVCSPLLINELAKLNQQTNNKYLGLYSYLKLIHDFSRTMTFTKSQRNQKILSLKLLILSQSLEFLDWWDDIFSDVNSTNKNNNFTIFGTFSKATIKHNLETISKLIPLIPPNTQPQLQVFGTRSLEGFFGEQRVYSKRTTVMEYIMKYSSLKFQYFKKECVKLPYTTGVKRKYTNEEQTDKSMDTKSFVTYLHQIKQQIETNHVPFTDNDCARAEHLQLLCVKYSVNSIRQTYHQLSYNNNNSDAITFTPQMPRFNRQSLAQFTISTPRPLEFSQIQSREMEGVRLSFIMTHDSLYHIESGLPVFKLSSKIELEIFGLPFIETDYSPKVAILNSPKKQGNSYTELPLSVTFFSIPSSQTHRLVCDISSSTIN</sequence>
<dbReference type="OrthoDB" id="10384996at2759"/>
<dbReference type="RefSeq" id="XP_002682450.1">
    <property type="nucleotide sequence ID" value="XM_002682404.1"/>
</dbReference>
<dbReference type="VEuPathDB" id="AmoebaDB:NAEGRDRAFT_62269"/>
<protein>
    <submittedName>
        <fullName evidence="1">Predicted protein</fullName>
    </submittedName>
</protein>
<keyword evidence="2" id="KW-1185">Reference proteome</keyword>
<organism evidence="2">
    <name type="scientific">Naegleria gruberi</name>
    <name type="common">Amoeba</name>
    <dbReference type="NCBI Taxonomy" id="5762"/>
    <lineage>
        <taxon>Eukaryota</taxon>
        <taxon>Discoba</taxon>
        <taxon>Heterolobosea</taxon>
        <taxon>Tetramitia</taxon>
        <taxon>Eutetramitia</taxon>
        <taxon>Vahlkampfiidae</taxon>
        <taxon>Naegleria</taxon>
    </lineage>
</organism>
<dbReference type="GeneID" id="8862775"/>
<name>D2V0E7_NAEGR</name>
<gene>
    <name evidence="1" type="ORF">NAEGRDRAFT_62269</name>
</gene>